<protein>
    <submittedName>
        <fullName evidence="1">Uncharacterized protein</fullName>
    </submittedName>
</protein>
<organism evidence="1 2">
    <name type="scientific">Okeanomitos corallinicola TIOX110</name>
    <dbReference type="NCBI Taxonomy" id="3133117"/>
    <lineage>
        <taxon>Bacteria</taxon>
        <taxon>Bacillati</taxon>
        <taxon>Cyanobacteriota</taxon>
        <taxon>Cyanophyceae</taxon>
        <taxon>Nostocales</taxon>
        <taxon>Aphanizomenonaceae</taxon>
        <taxon>Okeanomitos</taxon>
    </lineage>
</organism>
<name>A0ABZ2UT81_9CYAN</name>
<evidence type="ECO:0000313" key="2">
    <source>
        <dbReference type="Proteomes" id="UP001483337"/>
    </source>
</evidence>
<keyword evidence="2" id="KW-1185">Reference proteome</keyword>
<dbReference type="Proteomes" id="UP001483337">
    <property type="component" value="Chromosome"/>
</dbReference>
<evidence type="ECO:0000313" key="1">
    <source>
        <dbReference type="EMBL" id="WZB88055.1"/>
    </source>
</evidence>
<dbReference type="RefSeq" id="WP_353930964.1">
    <property type="nucleotide sequence ID" value="NZ_CP150886.1"/>
</dbReference>
<accession>A0ABZ2UT81</accession>
<dbReference type="EMBL" id="CP150886">
    <property type="protein sequence ID" value="WZB88055.1"/>
    <property type="molecule type" value="Genomic_DNA"/>
</dbReference>
<sequence length="65" mass="7351">MMNSNPYSYDECLAILDVCVGLERHTRLDPDPAVAVLLGKGLITKILSMKHFSRLELMREVIGYL</sequence>
<proteinExistence type="predicted"/>
<reference evidence="1 2" key="1">
    <citation type="submission" date="2024-04" db="EMBL/GenBank/DDBJ databases">
        <title>Okeanomitos corallinicola gen. &amp; sp. nov. (Nostocales, Cyanobacteria), a new toxic marine heterocyst-forming cyanobacterium from a coral reef.</title>
        <authorList>
            <person name="Li H."/>
            <person name="Li R."/>
            <person name="Kang J."/>
            <person name="Hii K.S."/>
            <person name="Mohamed H.F."/>
            <person name="Xu X."/>
            <person name="Luo Z."/>
        </authorList>
    </citation>
    <scope>NUCLEOTIDE SEQUENCE [LARGE SCALE GENOMIC DNA]</scope>
    <source>
        <strain evidence="1 2">TIOX110</strain>
    </source>
</reference>
<gene>
    <name evidence="1" type="ORF">WJM97_22340</name>
</gene>